<dbReference type="InterPro" id="IPR029058">
    <property type="entry name" value="AB_hydrolase_fold"/>
</dbReference>
<keyword evidence="3" id="KW-1185">Reference proteome</keyword>
<dbReference type="EMBL" id="JAKRVX010000002">
    <property type="protein sequence ID" value="MCL9816431.1"/>
    <property type="molecule type" value="Genomic_DNA"/>
</dbReference>
<dbReference type="RefSeq" id="WP_250583385.1">
    <property type="nucleotide sequence ID" value="NZ_JAKRVX010000002.1"/>
</dbReference>
<dbReference type="Gene3D" id="3.40.50.1820">
    <property type="entry name" value="alpha/beta hydrolase"/>
    <property type="match status" value="1"/>
</dbReference>
<reference evidence="2" key="1">
    <citation type="journal article" date="2022" name="Syst. Appl. Microbiol.">
        <title>Natronocalculus amylovorans gen. nov., sp. nov., and Natranaeroarchaeum aerophilus sp. nov., dominant culturable amylolytic natronoarchaea from hypersaline soda lakes in southwestern Siberia.</title>
        <authorList>
            <person name="Sorokin D.Y."/>
            <person name="Elcheninov A.G."/>
            <person name="Khizhniak T.V."/>
            <person name="Koenen M."/>
            <person name="Bale N.J."/>
            <person name="Damste J.S.S."/>
            <person name="Kublanov I.V."/>
        </authorList>
    </citation>
    <scope>NUCLEOTIDE SEQUENCE</scope>
    <source>
        <strain evidence="2">AArc-St2</strain>
    </source>
</reference>
<protein>
    <submittedName>
        <fullName evidence="2">Dienelactone hydrolase family protein</fullName>
    </submittedName>
</protein>
<evidence type="ECO:0000313" key="3">
    <source>
        <dbReference type="Proteomes" id="UP001203207"/>
    </source>
</evidence>
<evidence type="ECO:0000259" key="1">
    <source>
        <dbReference type="Pfam" id="PF01738"/>
    </source>
</evidence>
<name>A0AAE3K7X2_9EURY</name>
<dbReference type="GO" id="GO:0016787">
    <property type="term" value="F:hydrolase activity"/>
    <property type="evidence" value="ECO:0007669"/>
    <property type="project" value="UniProtKB-KW"/>
</dbReference>
<dbReference type="Pfam" id="PF01738">
    <property type="entry name" value="DLH"/>
    <property type="match status" value="1"/>
</dbReference>
<dbReference type="InterPro" id="IPR002925">
    <property type="entry name" value="Dienelactn_hydro"/>
</dbReference>
<proteinExistence type="predicted"/>
<evidence type="ECO:0000313" key="2">
    <source>
        <dbReference type="EMBL" id="MCL9816431.1"/>
    </source>
</evidence>
<comment type="caution">
    <text evidence="2">The sequence shown here is derived from an EMBL/GenBank/DDBJ whole genome shotgun (WGS) entry which is preliminary data.</text>
</comment>
<organism evidence="2 3">
    <name type="scientific">Natronocalculus amylovorans</name>
    <dbReference type="NCBI Taxonomy" id="2917812"/>
    <lineage>
        <taxon>Archaea</taxon>
        <taxon>Methanobacteriati</taxon>
        <taxon>Methanobacteriota</taxon>
        <taxon>Stenosarchaea group</taxon>
        <taxon>Halobacteria</taxon>
        <taxon>Halobacteriales</taxon>
        <taxon>Haloferacaceae</taxon>
        <taxon>Natronocalculus</taxon>
    </lineage>
</organism>
<dbReference type="PROSITE" id="PS51257">
    <property type="entry name" value="PROKAR_LIPOPROTEIN"/>
    <property type="match status" value="1"/>
</dbReference>
<dbReference type="SUPFAM" id="SSF53474">
    <property type="entry name" value="alpha/beta-Hydrolases"/>
    <property type="match status" value="1"/>
</dbReference>
<dbReference type="AlphaFoldDB" id="A0AAE3K7X2"/>
<reference evidence="2" key="2">
    <citation type="submission" date="2022-02" db="EMBL/GenBank/DDBJ databases">
        <authorList>
            <person name="Elcheninov A.G."/>
            <person name="Sorokin D.Y."/>
            <person name="Kublanov I.V."/>
        </authorList>
    </citation>
    <scope>NUCLEOTIDE SEQUENCE</scope>
    <source>
        <strain evidence="2">AArc-St2</strain>
    </source>
</reference>
<accession>A0AAE3K7X2</accession>
<keyword evidence="2" id="KW-0378">Hydrolase</keyword>
<sequence>MGKRITLPGVRDTPASLDRAVNTAHTVVIACPPHPQHRGHRGDTRLVTISDQLTDRGVDCLRFDYGPWDDGYGECTDADNAVSWATDRYDRVALAGFSFGGAVGLITAAGRGDVTAVSALAPTAQLNPDADAVAALSHLVCPAQIVYATRDTTADWEPLVDRARELQTTDMDISLTEFAADHFFIGRETQVAEPIASFLAAKLKH</sequence>
<dbReference type="Proteomes" id="UP001203207">
    <property type="component" value="Unassembled WGS sequence"/>
</dbReference>
<feature type="domain" description="Dienelactone hydrolase" evidence="1">
    <location>
        <begin position="82"/>
        <end position="190"/>
    </location>
</feature>
<gene>
    <name evidence="2" type="ORF">AArcSt2_05675</name>
</gene>